<keyword evidence="2" id="KW-1185">Reference proteome</keyword>
<evidence type="ECO:0000313" key="1">
    <source>
        <dbReference type="EMBL" id="GBR48983.1"/>
    </source>
</evidence>
<comment type="caution">
    <text evidence="1">The sequence shown here is derived from an EMBL/GenBank/DDBJ whole genome shotgun (WGS) entry which is preliminary data.</text>
</comment>
<dbReference type="SUPFAM" id="SSF47598">
    <property type="entry name" value="Ribbon-helix-helix"/>
    <property type="match status" value="1"/>
</dbReference>
<dbReference type="EMBL" id="BAQB01000082">
    <property type="protein sequence ID" value="GBR48983.1"/>
    <property type="molecule type" value="Genomic_DNA"/>
</dbReference>
<evidence type="ECO:0008006" key="3">
    <source>
        <dbReference type="Google" id="ProtNLM"/>
    </source>
</evidence>
<proteinExistence type="predicted"/>
<sequence length="80" mass="8884">MASPLSLRLDDHLRSALEQEAQAQGVALSHLIRTFLEQGTRDARRARIRRDSHNVAQYIAQEPSAQELMRDVGGAHTHGA</sequence>
<reference evidence="1" key="1">
    <citation type="submission" date="2013-04" db="EMBL/GenBank/DDBJ databases">
        <title>The genome sequencing project of 58 acetic acid bacteria.</title>
        <authorList>
            <person name="Okamoto-Kainuma A."/>
            <person name="Ishikawa M."/>
            <person name="Umino S."/>
            <person name="Koizumi Y."/>
            <person name="Shiwa Y."/>
            <person name="Yoshikawa H."/>
            <person name="Matsutani M."/>
            <person name="Matsushita K."/>
        </authorList>
    </citation>
    <scope>NUCLEOTIDE SEQUENCE</scope>
    <source>
        <strain evidence="1">NBRC 106556</strain>
    </source>
</reference>
<accession>A0ABQ0QL67</accession>
<organism evidence="1 2">
    <name type="scientific">Neokomagataea tanensis NBRC 106556</name>
    <dbReference type="NCBI Taxonomy" id="1223519"/>
    <lineage>
        <taxon>Bacteria</taxon>
        <taxon>Pseudomonadati</taxon>
        <taxon>Pseudomonadota</taxon>
        <taxon>Alphaproteobacteria</taxon>
        <taxon>Acetobacterales</taxon>
        <taxon>Acetobacteraceae</taxon>
        <taxon>Neokomagataea</taxon>
    </lineage>
</organism>
<dbReference type="Proteomes" id="UP001062443">
    <property type="component" value="Unassembled WGS sequence"/>
</dbReference>
<name>A0ABQ0QL67_9PROT</name>
<gene>
    <name evidence="1" type="ORF">AA106556_1914</name>
</gene>
<dbReference type="RefSeq" id="WP_245642394.1">
    <property type="nucleotide sequence ID" value="NZ_BAQB01000082.1"/>
</dbReference>
<evidence type="ECO:0000313" key="2">
    <source>
        <dbReference type="Proteomes" id="UP001062443"/>
    </source>
</evidence>
<dbReference type="InterPro" id="IPR010985">
    <property type="entry name" value="Ribbon_hlx_hlx"/>
</dbReference>
<protein>
    <recommendedName>
        <fullName evidence="3">Ribbon-helix-helix protein CopG domain-containing protein</fullName>
    </recommendedName>
</protein>